<dbReference type="SUPFAM" id="SSF52096">
    <property type="entry name" value="ClpP/crotonase"/>
    <property type="match status" value="1"/>
</dbReference>
<accession>A0A841CPH2</accession>
<dbReference type="EMBL" id="JACHJN010000010">
    <property type="protein sequence ID" value="MBB5959199.1"/>
    <property type="molecule type" value="Genomic_DNA"/>
</dbReference>
<dbReference type="InterPro" id="IPR001753">
    <property type="entry name" value="Enoyl-CoA_hydra/iso"/>
</dbReference>
<dbReference type="CDD" id="cd06558">
    <property type="entry name" value="crotonase-like"/>
    <property type="match status" value="1"/>
</dbReference>
<dbReference type="GO" id="GO:0006635">
    <property type="term" value="P:fatty acid beta-oxidation"/>
    <property type="evidence" value="ECO:0007669"/>
    <property type="project" value="TreeGrafter"/>
</dbReference>
<protein>
    <submittedName>
        <fullName evidence="1">Enoyl-CoA hydratase/carnithine racemase</fullName>
    </submittedName>
</protein>
<gene>
    <name evidence="1" type="ORF">FHS29_005819</name>
</gene>
<proteinExistence type="predicted"/>
<dbReference type="AlphaFoldDB" id="A0A841CPH2"/>
<name>A0A841CPH2_9PSEU</name>
<comment type="caution">
    <text evidence="1">The sequence shown here is derived from an EMBL/GenBank/DDBJ whole genome shotgun (WGS) entry which is preliminary data.</text>
</comment>
<dbReference type="InterPro" id="IPR029045">
    <property type="entry name" value="ClpP/crotonase-like_dom_sf"/>
</dbReference>
<evidence type="ECO:0000313" key="1">
    <source>
        <dbReference type="EMBL" id="MBB5959199.1"/>
    </source>
</evidence>
<sequence>MPVTVEVSSGVAVIRVDQPPITALARVRALLSALADVEALVLHGCERATATADLKGVVRVAPAERRAHLRELHALRDELAALPVPVVAAIGGCAFGDLAELAMACDHRVLAEGGELISVTGGQVLMGRRVTAAEALRTGLVDQVVAPAAVVSAAVELANQCRSAPAGGKSCRTAVR</sequence>
<dbReference type="Gene3D" id="3.90.226.10">
    <property type="entry name" value="2-enoyl-CoA Hydratase, Chain A, domain 1"/>
    <property type="match status" value="2"/>
</dbReference>
<evidence type="ECO:0000313" key="2">
    <source>
        <dbReference type="Proteomes" id="UP000547510"/>
    </source>
</evidence>
<dbReference type="GO" id="GO:0003824">
    <property type="term" value="F:catalytic activity"/>
    <property type="evidence" value="ECO:0007669"/>
    <property type="project" value="UniProtKB-ARBA"/>
</dbReference>
<keyword evidence="2" id="KW-1185">Reference proteome</keyword>
<organism evidence="1 2">
    <name type="scientific">Saccharothrix tamanrassetensis</name>
    <dbReference type="NCBI Taxonomy" id="1051531"/>
    <lineage>
        <taxon>Bacteria</taxon>
        <taxon>Bacillati</taxon>
        <taxon>Actinomycetota</taxon>
        <taxon>Actinomycetes</taxon>
        <taxon>Pseudonocardiales</taxon>
        <taxon>Pseudonocardiaceae</taxon>
        <taxon>Saccharothrix</taxon>
    </lineage>
</organism>
<dbReference type="PANTHER" id="PTHR11941">
    <property type="entry name" value="ENOYL-COA HYDRATASE-RELATED"/>
    <property type="match status" value="1"/>
</dbReference>
<dbReference type="Pfam" id="PF00378">
    <property type="entry name" value="ECH_1"/>
    <property type="match status" value="1"/>
</dbReference>
<dbReference type="Proteomes" id="UP000547510">
    <property type="component" value="Unassembled WGS sequence"/>
</dbReference>
<dbReference type="PANTHER" id="PTHR11941:SF54">
    <property type="entry name" value="ENOYL-COA HYDRATASE, MITOCHONDRIAL"/>
    <property type="match status" value="1"/>
</dbReference>
<dbReference type="RefSeq" id="WP_184695844.1">
    <property type="nucleotide sequence ID" value="NZ_JACHJN010000010.1"/>
</dbReference>
<reference evidence="1 2" key="1">
    <citation type="submission" date="2020-08" db="EMBL/GenBank/DDBJ databases">
        <title>Genomic Encyclopedia of Type Strains, Phase III (KMG-III): the genomes of soil and plant-associated and newly described type strains.</title>
        <authorList>
            <person name="Whitman W."/>
        </authorList>
    </citation>
    <scope>NUCLEOTIDE SEQUENCE [LARGE SCALE GENOMIC DNA]</scope>
    <source>
        <strain evidence="1 2">CECT 8640</strain>
    </source>
</reference>